<keyword evidence="1 10" id="KW-0963">Cytoplasm</keyword>
<dbReference type="GO" id="GO:0046872">
    <property type="term" value="F:metal ion binding"/>
    <property type="evidence" value="ECO:0007669"/>
    <property type="project" value="UniProtKB-KW"/>
</dbReference>
<dbReference type="InterPro" id="IPR010914">
    <property type="entry name" value="RsgA_GTPase_dom"/>
</dbReference>
<evidence type="ECO:0000256" key="6">
    <source>
        <dbReference type="ARBA" id="ARBA00022801"/>
    </source>
</evidence>
<feature type="binding site" evidence="10">
    <location>
        <position position="258"/>
    </location>
    <ligand>
        <name>Zn(2+)</name>
        <dbReference type="ChEBI" id="CHEBI:29105"/>
    </ligand>
</feature>
<evidence type="ECO:0000256" key="8">
    <source>
        <dbReference type="ARBA" id="ARBA00022884"/>
    </source>
</evidence>
<comment type="function">
    <text evidence="10">One of several proteins that assist in the late maturation steps of the functional core of the 30S ribosomal subunit. Helps release RbfA from mature subunits. May play a role in the assembly of ribosomal proteins into the subunit. Circularly permuted GTPase that catalyzes slow GTP hydrolysis, GTPase activity is stimulated by the 30S ribosomal subunit.</text>
</comment>
<keyword evidence="3 10" id="KW-0479">Metal-binding</keyword>
<dbReference type="PANTHER" id="PTHR32120:SF11">
    <property type="entry name" value="SMALL RIBOSOMAL SUBUNIT BIOGENESIS GTPASE RSGA 1, MITOCHONDRIAL-RELATED"/>
    <property type="match status" value="1"/>
</dbReference>
<organism evidence="13 14">
    <name type="scientific">Carnobacterium divergens DSM 20623</name>
    <dbReference type="NCBI Taxonomy" id="1449336"/>
    <lineage>
        <taxon>Bacteria</taxon>
        <taxon>Bacillati</taxon>
        <taxon>Bacillota</taxon>
        <taxon>Bacilli</taxon>
        <taxon>Lactobacillales</taxon>
        <taxon>Carnobacteriaceae</taxon>
        <taxon>Carnobacterium</taxon>
    </lineage>
</organism>
<dbReference type="InterPro" id="IPR012340">
    <property type="entry name" value="NA-bd_OB-fold"/>
</dbReference>
<evidence type="ECO:0000256" key="9">
    <source>
        <dbReference type="ARBA" id="ARBA00023134"/>
    </source>
</evidence>
<dbReference type="NCBIfam" id="TIGR00157">
    <property type="entry name" value="ribosome small subunit-dependent GTPase A"/>
    <property type="match status" value="1"/>
</dbReference>
<dbReference type="PROSITE" id="PS50936">
    <property type="entry name" value="ENGC_GTPASE"/>
    <property type="match status" value="1"/>
</dbReference>
<reference evidence="13 14" key="1">
    <citation type="journal article" date="2015" name="Genome Announc.">
        <title>Expanding the biotechnology potential of lactobacilli through comparative genomics of 213 strains and associated genera.</title>
        <authorList>
            <person name="Sun Z."/>
            <person name="Harris H.M."/>
            <person name="McCann A."/>
            <person name="Guo C."/>
            <person name="Argimon S."/>
            <person name="Zhang W."/>
            <person name="Yang X."/>
            <person name="Jeffery I.B."/>
            <person name="Cooney J.C."/>
            <person name="Kagawa T.F."/>
            <person name="Liu W."/>
            <person name="Song Y."/>
            <person name="Salvetti E."/>
            <person name="Wrobel A."/>
            <person name="Rasinkangas P."/>
            <person name="Parkhill J."/>
            <person name="Rea M.C."/>
            <person name="O'Sullivan O."/>
            <person name="Ritari J."/>
            <person name="Douillard F.P."/>
            <person name="Paul Ross R."/>
            <person name="Yang R."/>
            <person name="Briner A.E."/>
            <person name="Felis G.E."/>
            <person name="de Vos W.M."/>
            <person name="Barrangou R."/>
            <person name="Klaenhammer T.R."/>
            <person name="Caufield P.W."/>
            <person name="Cui Y."/>
            <person name="Zhang H."/>
            <person name="O'Toole P.W."/>
        </authorList>
    </citation>
    <scope>NUCLEOTIDE SEQUENCE [LARGE SCALE GENOMIC DNA]</scope>
    <source>
        <strain evidence="13 14">DSM 20623</strain>
    </source>
</reference>
<dbReference type="InterPro" id="IPR030378">
    <property type="entry name" value="G_CP_dom"/>
</dbReference>
<dbReference type="eggNOG" id="COG1162">
    <property type="taxonomic scope" value="Bacteria"/>
</dbReference>
<dbReference type="HAMAP" id="MF_01820">
    <property type="entry name" value="GTPase_RsgA"/>
    <property type="match status" value="1"/>
</dbReference>
<dbReference type="SUPFAM" id="SSF52540">
    <property type="entry name" value="P-loop containing nucleoside triphosphate hydrolases"/>
    <property type="match status" value="1"/>
</dbReference>
<proteinExistence type="inferred from homology"/>
<dbReference type="AlphaFoldDB" id="A0A0R2HNH9"/>
<dbReference type="PANTHER" id="PTHR32120">
    <property type="entry name" value="SMALL RIBOSOMAL SUBUNIT BIOGENESIS GTPASE RSGA"/>
    <property type="match status" value="1"/>
</dbReference>
<evidence type="ECO:0000256" key="1">
    <source>
        <dbReference type="ARBA" id="ARBA00022490"/>
    </source>
</evidence>
<dbReference type="Pfam" id="PF03193">
    <property type="entry name" value="RsgA_GTPase"/>
    <property type="match status" value="1"/>
</dbReference>
<keyword evidence="14" id="KW-1185">Reference proteome</keyword>
<comment type="subunit">
    <text evidence="10">Monomer. Associates with 30S ribosomal subunit, binds 16S rRNA.</text>
</comment>
<accession>A0A0R2HNH9</accession>
<feature type="binding site" evidence="10">
    <location>
        <position position="256"/>
    </location>
    <ligand>
        <name>Zn(2+)</name>
        <dbReference type="ChEBI" id="CHEBI:29105"/>
    </ligand>
</feature>
<dbReference type="GO" id="GO:0003924">
    <property type="term" value="F:GTPase activity"/>
    <property type="evidence" value="ECO:0007669"/>
    <property type="project" value="UniProtKB-UniRule"/>
</dbReference>
<dbReference type="CDD" id="cd01854">
    <property type="entry name" value="YjeQ_EngC"/>
    <property type="match status" value="1"/>
</dbReference>
<keyword evidence="9 10" id="KW-0342">GTP-binding</keyword>
<dbReference type="InterPro" id="IPR031944">
    <property type="entry name" value="RsgA_N"/>
</dbReference>
<comment type="similarity">
    <text evidence="10">Belongs to the TRAFAC class YlqF/YawG GTPase family. RsgA subfamily.</text>
</comment>
<feature type="domain" description="EngC GTPase" evidence="11">
    <location>
        <begin position="75"/>
        <end position="225"/>
    </location>
</feature>
<dbReference type="Proteomes" id="UP000051658">
    <property type="component" value="Unassembled WGS sequence"/>
</dbReference>
<dbReference type="CDD" id="cd04466">
    <property type="entry name" value="S1_YloQ_GTPase"/>
    <property type="match status" value="1"/>
</dbReference>
<comment type="cofactor">
    <cofactor evidence="10">
        <name>Zn(2+)</name>
        <dbReference type="ChEBI" id="CHEBI:29105"/>
    </cofactor>
    <text evidence="10">Binds 1 zinc ion per subunit.</text>
</comment>
<evidence type="ECO:0000259" key="12">
    <source>
        <dbReference type="PROSITE" id="PS51721"/>
    </source>
</evidence>
<evidence type="ECO:0000256" key="2">
    <source>
        <dbReference type="ARBA" id="ARBA00022517"/>
    </source>
</evidence>
<dbReference type="Gene3D" id="1.10.40.50">
    <property type="entry name" value="Probable gtpase engc, domain 3"/>
    <property type="match status" value="1"/>
</dbReference>
<evidence type="ECO:0000256" key="7">
    <source>
        <dbReference type="ARBA" id="ARBA00022833"/>
    </source>
</evidence>
<dbReference type="GO" id="GO:0042274">
    <property type="term" value="P:ribosomal small subunit biogenesis"/>
    <property type="evidence" value="ECO:0007669"/>
    <property type="project" value="UniProtKB-UniRule"/>
</dbReference>
<dbReference type="Pfam" id="PF16745">
    <property type="entry name" value="RsgA_N"/>
    <property type="match status" value="1"/>
</dbReference>
<dbReference type="GO" id="GO:0005525">
    <property type="term" value="F:GTP binding"/>
    <property type="evidence" value="ECO:0007669"/>
    <property type="project" value="UniProtKB-UniRule"/>
</dbReference>
<dbReference type="EC" id="3.6.1.-" evidence="10"/>
<feature type="binding site" evidence="10">
    <location>
        <begin position="115"/>
        <end position="118"/>
    </location>
    <ligand>
        <name>GTP</name>
        <dbReference type="ChEBI" id="CHEBI:37565"/>
    </ligand>
</feature>
<dbReference type="PATRIC" id="fig|1449336.4.peg.2061"/>
<evidence type="ECO:0000256" key="3">
    <source>
        <dbReference type="ARBA" id="ARBA00022723"/>
    </source>
</evidence>
<comment type="subcellular location">
    <subcellularLocation>
        <location evidence="10">Cytoplasm</location>
    </subcellularLocation>
</comment>
<dbReference type="GO" id="GO:0005737">
    <property type="term" value="C:cytoplasm"/>
    <property type="evidence" value="ECO:0007669"/>
    <property type="project" value="UniProtKB-SubCell"/>
</dbReference>
<comment type="caution">
    <text evidence="13">The sequence shown here is derived from an EMBL/GenBank/DDBJ whole genome shotgun (WGS) entry which is preliminary data.</text>
</comment>
<sequence>MDFLTIGQIRKALSGFYYVYHEGETYQTRGRGNFRNQNLTPLVGDEVLFESDNVTDGILKKLLPRKNELIRPAVANVDLGVVVMSAIEPTFSTNLLDRFLVTLESKKIKGLIYITKTDLLDETAYQEMIAFKKAYQKIGYSVILPDPKEPPQAVEELTAAFKDKLTVFMGQSGAGKSTLLNQIAPELDLETGVISNALGRGKHTTRHVELLPLFGGLVADTPGFGSIEFAEIESEELPELFPEFVEVQAGCRFRGCMHRKEPGCKVQEELATGEIEAYRYQHYLQFLEEIENRKPKYTKKH</sequence>
<keyword evidence="5 10" id="KW-0547">Nucleotide-binding</keyword>
<evidence type="ECO:0000313" key="14">
    <source>
        <dbReference type="Proteomes" id="UP000051658"/>
    </source>
</evidence>
<evidence type="ECO:0000256" key="10">
    <source>
        <dbReference type="HAMAP-Rule" id="MF_01820"/>
    </source>
</evidence>
<keyword evidence="8 10" id="KW-0694">RNA-binding</keyword>
<dbReference type="SUPFAM" id="SSF50249">
    <property type="entry name" value="Nucleic acid-binding proteins"/>
    <property type="match status" value="1"/>
</dbReference>
<dbReference type="Gene3D" id="2.40.50.140">
    <property type="entry name" value="Nucleic acid-binding proteins"/>
    <property type="match status" value="1"/>
</dbReference>
<evidence type="ECO:0000259" key="11">
    <source>
        <dbReference type="PROSITE" id="PS50936"/>
    </source>
</evidence>
<protein>
    <recommendedName>
        <fullName evidence="10">Small ribosomal subunit biogenesis GTPase RsgA</fullName>
        <ecNumber evidence="10">3.6.1.-</ecNumber>
    </recommendedName>
</protein>
<evidence type="ECO:0000256" key="5">
    <source>
        <dbReference type="ARBA" id="ARBA00022741"/>
    </source>
</evidence>
<evidence type="ECO:0000256" key="4">
    <source>
        <dbReference type="ARBA" id="ARBA00022730"/>
    </source>
</evidence>
<keyword evidence="6 10" id="KW-0378">Hydrolase</keyword>
<name>A0A0R2HNH9_CARDV</name>
<keyword evidence="7 10" id="KW-0862">Zinc</keyword>
<dbReference type="GO" id="GO:0019843">
    <property type="term" value="F:rRNA binding"/>
    <property type="evidence" value="ECO:0007669"/>
    <property type="project" value="UniProtKB-KW"/>
</dbReference>
<feature type="domain" description="CP-type G" evidence="12">
    <location>
        <begin position="66"/>
        <end position="227"/>
    </location>
</feature>
<dbReference type="Gene3D" id="3.40.50.300">
    <property type="entry name" value="P-loop containing nucleotide triphosphate hydrolases"/>
    <property type="match status" value="1"/>
</dbReference>
<feature type="binding site" evidence="10">
    <location>
        <position position="251"/>
    </location>
    <ligand>
        <name>Zn(2+)</name>
        <dbReference type="ChEBI" id="CHEBI:29105"/>
    </ligand>
</feature>
<dbReference type="EMBL" id="JQBS01000035">
    <property type="protein sequence ID" value="KRN54441.1"/>
    <property type="molecule type" value="Genomic_DNA"/>
</dbReference>
<feature type="binding site" evidence="10">
    <location>
        <begin position="170"/>
        <end position="178"/>
    </location>
    <ligand>
        <name>GTP</name>
        <dbReference type="ChEBI" id="CHEBI:37565"/>
    </ligand>
</feature>
<gene>
    <name evidence="10" type="primary">rsgA</name>
    <name evidence="13" type="ORF">IV74_GL002024</name>
</gene>
<keyword evidence="2 10" id="KW-0690">Ribosome biogenesis</keyword>
<evidence type="ECO:0000313" key="13">
    <source>
        <dbReference type="EMBL" id="KRN54441.1"/>
    </source>
</evidence>
<dbReference type="InterPro" id="IPR004881">
    <property type="entry name" value="Ribosome_biogen_GTPase_RsgA"/>
</dbReference>
<keyword evidence="4 10" id="KW-0699">rRNA-binding</keyword>
<feature type="binding site" evidence="10">
    <location>
        <position position="264"/>
    </location>
    <ligand>
        <name>Zn(2+)</name>
        <dbReference type="ChEBI" id="CHEBI:29105"/>
    </ligand>
</feature>
<dbReference type="PROSITE" id="PS51721">
    <property type="entry name" value="G_CP"/>
    <property type="match status" value="1"/>
</dbReference>
<dbReference type="InterPro" id="IPR027417">
    <property type="entry name" value="P-loop_NTPase"/>
</dbReference>